<evidence type="ECO:0000313" key="3">
    <source>
        <dbReference type="Proteomes" id="UP000695022"/>
    </source>
</evidence>
<evidence type="ECO:0000313" key="5">
    <source>
        <dbReference type="RefSeq" id="XP_014677500.1"/>
    </source>
</evidence>
<organism evidence="3 5">
    <name type="scientific">Priapulus caudatus</name>
    <name type="common">Priapulid worm</name>
    <dbReference type="NCBI Taxonomy" id="37621"/>
    <lineage>
        <taxon>Eukaryota</taxon>
        <taxon>Metazoa</taxon>
        <taxon>Ecdysozoa</taxon>
        <taxon>Scalidophora</taxon>
        <taxon>Priapulida</taxon>
        <taxon>Priapulimorpha</taxon>
        <taxon>Priapulimorphida</taxon>
        <taxon>Priapulidae</taxon>
        <taxon>Priapulus</taxon>
    </lineage>
</organism>
<dbReference type="PANTHER" id="PTHR46370:SF1">
    <property type="entry name" value="GPALPP MOTIFS-CONTAINING PROTEIN 1"/>
    <property type="match status" value="1"/>
</dbReference>
<evidence type="ECO:0000313" key="4">
    <source>
        <dbReference type="RefSeq" id="XP_014677499.1"/>
    </source>
</evidence>
<dbReference type="RefSeq" id="XP_014677502.1">
    <property type="nucleotide sequence ID" value="XM_014822016.1"/>
</dbReference>
<dbReference type="Pfam" id="PF12572">
    <property type="entry name" value="DUF3752"/>
    <property type="match status" value="1"/>
</dbReference>
<feature type="compositionally biased region" description="Low complexity" evidence="1">
    <location>
        <begin position="169"/>
        <end position="187"/>
    </location>
</feature>
<dbReference type="RefSeq" id="XP_014677499.1">
    <property type="nucleotide sequence ID" value="XM_014822013.1"/>
</dbReference>
<sequence length="474" mass="52419">MEERSYGVTLPPGFKEKSSLETIVADRPSHESSRDPYGPRLPHSLKQTPQSPVRANRSSKDDDESMHPEMENLSKLWESVTEEEEASLYELDHSVTHKLDNTGSVMLPESVKSDVHGSALKTAELKHGAHKVLRASTETCTYGPALPPPLQEKESEQRDIGPKLPPYLVSSSGEVPSESSGSGLYGPALPPLPPAKESEHKDMGPKLPEHLASLSGEVPSESSGSGLYGPALPPRPPANESELKDIGPKLPPYLANSSGDIADTDSDSDEEFMIGPIPVSGDASRNTSAAEEFEARAKKMKDKLTGQTKEMPAERESWMIELPPEMGKNFGLGPRTFRKRASCGDKDKSAWTDTPADKERKAKEAWERHEKGLRKPKRERPPPPAISAKEKELADQMESYNKKKRSESLIDMHTNKLSKKKKEEGEKPNERKEFDRDTDLQVNRFDDARRRAAMKKAVGLNDRFSSGGHTSKFL</sequence>
<feature type="region of interest" description="Disordered" evidence="1">
    <location>
        <begin position="1"/>
        <end position="76"/>
    </location>
</feature>
<gene>
    <name evidence="4 5 6 7" type="primary">LOC106817358</name>
</gene>
<dbReference type="RefSeq" id="XP_014677500.1">
    <property type="nucleotide sequence ID" value="XM_014822014.1"/>
</dbReference>
<protein>
    <submittedName>
        <fullName evidence="4">GPALPP motifs-containing protein 1-like isoform X1</fullName>
    </submittedName>
    <submittedName>
        <fullName evidence="5">GPALPP motifs-containing protein 1-like isoform X2</fullName>
    </submittedName>
    <submittedName>
        <fullName evidence="6">GPALPP motifs-containing protein 1-like isoform X3</fullName>
    </submittedName>
    <submittedName>
        <fullName evidence="7">GPALPP motifs-containing protein 1-like isoform X4</fullName>
    </submittedName>
</protein>
<name>A0ABM1EZ79_PRICU</name>
<proteinExistence type="predicted"/>
<dbReference type="InterPro" id="IPR022226">
    <property type="entry name" value="DUF3752"/>
</dbReference>
<keyword evidence="3" id="KW-1185">Reference proteome</keyword>
<feature type="region of interest" description="Disordered" evidence="1">
    <location>
        <begin position="139"/>
        <end position="447"/>
    </location>
</feature>
<dbReference type="RefSeq" id="XP_014677501.1">
    <property type="nucleotide sequence ID" value="XM_014822015.1"/>
</dbReference>
<feature type="compositionally biased region" description="Low complexity" evidence="1">
    <location>
        <begin position="213"/>
        <end position="225"/>
    </location>
</feature>
<evidence type="ECO:0000313" key="6">
    <source>
        <dbReference type="RefSeq" id="XP_014677501.1"/>
    </source>
</evidence>
<evidence type="ECO:0000256" key="1">
    <source>
        <dbReference type="SAM" id="MobiDB-lite"/>
    </source>
</evidence>
<reference evidence="4 5" key="1">
    <citation type="submission" date="2025-05" db="UniProtKB">
        <authorList>
            <consortium name="RefSeq"/>
        </authorList>
    </citation>
    <scope>IDENTIFICATION</scope>
</reference>
<dbReference type="PANTHER" id="PTHR46370">
    <property type="entry name" value="GPALPP MOTIFS-CONTAINING PROTEIN 1"/>
    <property type="match status" value="1"/>
</dbReference>
<feature type="compositionally biased region" description="Basic and acidic residues" evidence="1">
    <location>
        <begin position="342"/>
        <end position="370"/>
    </location>
</feature>
<evidence type="ECO:0000313" key="7">
    <source>
        <dbReference type="RefSeq" id="XP_014677502.1"/>
    </source>
</evidence>
<dbReference type="InterPro" id="IPR046331">
    <property type="entry name" value="GPAM1-like"/>
</dbReference>
<feature type="compositionally biased region" description="Basic and acidic residues" evidence="1">
    <location>
        <begin position="151"/>
        <end position="161"/>
    </location>
</feature>
<feature type="compositionally biased region" description="Basic and acidic residues" evidence="1">
    <location>
        <begin position="196"/>
        <end position="209"/>
    </location>
</feature>
<dbReference type="GeneID" id="106817358"/>
<feature type="compositionally biased region" description="Basic and acidic residues" evidence="1">
    <location>
        <begin position="421"/>
        <end position="447"/>
    </location>
</feature>
<dbReference type="Proteomes" id="UP000695022">
    <property type="component" value="Unplaced"/>
</dbReference>
<evidence type="ECO:0000259" key="2">
    <source>
        <dbReference type="Pfam" id="PF12572"/>
    </source>
</evidence>
<accession>A0ABM1EZ79</accession>
<feature type="domain" description="DUF3752" evidence="2">
    <location>
        <begin position="323"/>
        <end position="465"/>
    </location>
</feature>
<feature type="compositionally biased region" description="Acidic residues" evidence="1">
    <location>
        <begin position="262"/>
        <end position="272"/>
    </location>
</feature>